<feature type="compositionally biased region" description="Polar residues" evidence="4">
    <location>
        <begin position="1445"/>
        <end position="1464"/>
    </location>
</feature>
<evidence type="ECO:0000259" key="5">
    <source>
        <dbReference type="PROSITE" id="PS51050"/>
    </source>
</evidence>
<dbReference type="InterPro" id="IPR055300">
    <property type="entry name" value="CWZF3/5/7"/>
</dbReference>
<dbReference type="EMBL" id="LSRQ01003610">
    <property type="protein sequence ID" value="OAY71127.1"/>
    <property type="molecule type" value="Genomic_DNA"/>
</dbReference>
<name>A0A199V218_ANACO</name>
<feature type="compositionally biased region" description="Basic and acidic residues" evidence="4">
    <location>
        <begin position="886"/>
        <end position="902"/>
    </location>
</feature>
<dbReference type="Pfam" id="PF24756">
    <property type="entry name" value="THD_CWZF3-5-7"/>
    <property type="match status" value="1"/>
</dbReference>
<feature type="compositionally biased region" description="Low complexity" evidence="4">
    <location>
        <begin position="1095"/>
        <end position="1105"/>
    </location>
</feature>
<sequence>MLSVGRSDDGRERIGRGFGMEENELEEGEACDDSLIDPDVALSYIVSSLDWSKFSDEKLQDVLGHFQKDFEGGFSAENLGKTELWLTQIEANSSLDDDGNFVHYIGSVIGSKFGGYGSFLPAYQRSPSVFCQPKSPPKATNHSGSRSPYNTQSEGIRQNSSVLTCSSITKNNISASTVPSADTSSKREVCLGIHNERDSVPQYDSLTRHANGGDQKSLKVRIKVPPDDTVTRNNAAIYSGLGLDISPSSSLEDSPDDSAELSPEFQDMPYESPHTIIQIMTCFLVPGGYLLSPLHDNVLQLTERTRPIFKKCKTSMISKDISEKCEASSNLSLPVRDVKGHTIKRTKPDDKKIRSSGVKSSKCINDISAALNRDIDIETPAGQELVSDALNIPLLSGSRTIDRKDGHLAEESANGFAIMFDCPRGTNNFPATDRTRTPEFVKGKVELMEGMECSGIGNLGHEEIHLKGKIQTRTVNAEKTFEEQTMSSRKDSSVDLQRDRKEKVKKNVDTVKADSDGYKRNKDQTVGPVDNVRNISSHKASSYEPEKVVQGKYRLPEDKGKQQGIQPNTAPSLESTKDGIGVQPSPAVKERKKGSLARQNLYDKKPKPKVFKSHGDVLGNAVVNEGVLLDTQLKEKLKSVKPENEDESIRLMEASKEGPNNRKVDQHSISGTYVNEPLSVPSTSNAAETAEAPAKPAPVVIEEHWVCCDICQQWRLLPYGTNPDSLPKKWHCSLLNWLPGMNSCAISEKETTKALNDLYTVPAPQIGISSDGRHAPSSFTTSSALHLNQRLGDNIVTVSGKKKNGCKDGTNIANFSDIAQISNSERKNQQASAKSRSLTDVNGYPLDTNSLSKADLEHGNKLTGYKKEKLKAGHKNLGRYSDGGDSMEKGEKYSSSKSKRMVDQIDSKASKKIKIEDANYLVKDWNSEYEAAGKTSADMTNVSSAKAVTKTLDKYNDVPSGKEKLDSKGNISVLSKRIKGEDQAFSNGEIKDFKTSDLQRSDKMELSTKKRKMKEWQESQHILTAEMRSHQLIDGRAVTKDTLREGEASKEKKPKVVKTEEKFSYGQASTAATSSSSKVSGSQKSKTKFQDIRGSPVESVSSSPVRINTEKLHNIRNSVGRAEMFNVGSSTLGSPKRCSDSEVEGGSNHSGKARKEAASLNQLPPLASQRAGESGTLDIFRGPSDYHDKETNELPDAGAPDEKVLHRNRNVLDQNGRYNKESPDRNHSHYFDKLNNHQHVDTLSHRKSGRSSSSHSKEKHGSYKSDVDSDKAKVSRPFNENKDSLVAKKGDARHIDQDLLGKRDRTVKSTGLTKKDNHSRSGNLESTDASGPCAHLDQQKEFDSRGSIVEAKCVQFNVTEDLKQMSSSRAKKSSIRLPTNNNDRSDLAPATDKLQPTRDKQEAHKLGPQIVSSPVKESRLEVYSTEASNSDVSKMIKRKQDIPNGVQQNSLRQSTPYSLDTSSSLRKEGHSAASTVLKEARDLKHRANRLKSEGLELESTGLYFEAALKFLHVASLWEPLSFDGSKQADAAQSIQMYSDTAKLCEFCAREYERCKEMAAAALAYKCVEVAYLKSAYYKHSSANKDGQELQTALLMIPPGESPSSSASDVDNLNNQGTLGKAASAKGVNSPLVTANHVIAARNHPHLMRLLTYTHDLNSAFEATRKSQIAIAAAAGASLEKHGAHGIDSVRRVLDFNFHNVKGLLRLVRLSKESISR</sequence>
<dbReference type="InterPro" id="IPR011124">
    <property type="entry name" value="Znf_CW"/>
</dbReference>
<feature type="domain" description="CW-type" evidence="5">
    <location>
        <begin position="699"/>
        <end position="752"/>
    </location>
</feature>
<comment type="caution">
    <text evidence="6">The sequence shown here is derived from an EMBL/GenBank/DDBJ whole genome shotgun (WGS) entry which is preliminary data.</text>
</comment>
<dbReference type="InterPro" id="IPR056406">
    <property type="entry name" value="THD_CWZF3/5/7"/>
</dbReference>
<feature type="region of interest" description="Disordered" evidence="4">
    <location>
        <begin position="1440"/>
        <end position="1469"/>
    </location>
</feature>
<evidence type="ECO:0000256" key="3">
    <source>
        <dbReference type="ARBA" id="ARBA00022833"/>
    </source>
</evidence>
<dbReference type="PANTHER" id="PTHR46524">
    <property type="entry name" value="CW-TYPE ZINC FINGER"/>
    <property type="match status" value="1"/>
</dbReference>
<gene>
    <name evidence="6" type="ORF">ACMD2_11263</name>
</gene>
<feature type="region of interest" description="Disordered" evidence="4">
    <location>
        <begin position="1"/>
        <end position="28"/>
    </location>
</feature>
<dbReference type="PROSITE" id="PS51050">
    <property type="entry name" value="ZF_CW"/>
    <property type="match status" value="1"/>
</dbReference>
<evidence type="ECO:0000313" key="7">
    <source>
        <dbReference type="Proteomes" id="UP000092600"/>
    </source>
</evidence>
<feature type="region of interest" description="Disordered" evidence="4">
    <location>
        <begin position="875"/>
        <end position="902"/>
    </location>
</feature>
<evidence type="ECO:0000256" key="4">
    <source>
        <dbReference type="SAM" id="MobiDB-lite"/>
    </source>
</evidence>
<feature type="region of interest" description="Disordered" evidence="4">
    <location>
        <begin position="1033"/>
        <end position="1206"/>
    </location>
</feature>
<reference evidence="6 7" key="1">
    <citation type="journal article" date="2016" name="DNA Res.">
        <title>The draft genome of MD-2 pineapple using hybrid error correction of long reads.</title>
        <authorList>
            <person name="Redwan R.M."/>
            <person name="Saidin A."/>
            <person name="Kumar S.V."/>
        </authorList>
    </citation>
    <scope>NUCLEOTIDE SEQUENCE [LARGE SCALE GENOMIC DNA]</scope>
    <source>
        <strain evidence="7">cv. MD2</strain>
        <tissue evidence="6">Leaf</tissue>
    </source>
</reference>
<feature type="compositionally biased region" description="Basic and acidic residues" evidence="4">
    <location>
        <begin position="1"/>
        <end position="15"/>
    </location>
</feature>
<feature type="region of interest" description="Disordered" evidence="4">
    <location>
        <begin position="246"/>
        <end position="267"/>
    </location>
</feature>
<dbReference type="PANTHER" id="PTHR46524:SF7">
    <property type="entry name" value="CW-TYPE ZINC FINGER"/>
    <property type="match status" value="1"/>
</dbReference>
<feature type="compositionally biased region" description="Polar residues" evidence="4">
    <location>
        <begin position="563"/>
        <end position="574"/>
    </location>
</feature>
<evidence type="ECO:0000256" key="2">
    <source>
        <dbReference type="ARBA" id="ARBA00022771"/>
    </source>
</evidence>
<feature type="compositionally biased region" description="Basic and acidic residues" evidence="4">
    <location>
        <begin position="488"/>
        <end position="523"/>
    </location>
</feature>
<feature type="region of interest" description="Disordered" evidence="4">
    <location>
        <begin position="1212"/>
        <end position="1231"/>
    </location>
</feature>
<dbReference type="STRING" id="4615.A0A199V218"/>
<feature type="region of interest" description="Disordered" evidence="4">
    <location>
        <begin position="823"/>
        <end position="852"/>
    </location>
</feature>
<feature type="compositionally biased region" description="Basic and acidic residues" evidence="4">
    <location>
        <begin position="1255"/>
        <end position="1319"/>
    </location>
</feature>
<protein>
    <recommendedName>
        <fullName evidence="5">CW-type domain-containing protein</fullName>
    </recommendedName>
</protein>
<dbReference type="Proteomes" id="UP000092600">
    <property type="component" value="Unassembled WGS sequence"/>
</dbReference>
<feature type="compositionally biased region" description="Low complexity" evidence="4">
    <location>
        <begin position="1066"/>
        <end position="1084"/>
    </location>
</feature>
<feature type="region of interest" description="Disordered" evidence="4">
    <location>
        <begin position="130"/>
        <end position="156"/>
    </location>
</feature>
<evidence type="ECO:0000256" key="1">
    <source>
        <dbReference type="ARBA" id="ARBA00022723"/>
    </source>
</evidence>
<feature type="region of interest" description="Disordered" evidence="4">
    <location>
        <begin position="1236"/>
        <end position="1332"/>
    </location>
</feature>
<keyword evidence="3" id="KW-0862">Zinc</keyword>
<evidence type="ECO:0000313" key="6">
    <source>
        <dbReference type="EMBL" id="OAY71127.1"/>
    </source>
</evidence>
<organism evidence="6 7">
    <name type="scientific">Ananas comosus</name>
    <name type="common">Pineapple</name>
    <name type="synonym">Ananas ananas</name>
    <dbReference type="NCBI Taxonomy" id="4615"/>
    <lineage>
        <taxon>Eukaryota</taxon>
        <taxon>Viridiplantae</taxon>
        <taxon>Streptophyta</taxon>
        <taxon>Embryophyta</taxon>
        <taxon>Tracheophyta</taxon>
        <taxon>Spermatophyta</taxon>
        <taxon>Magnoliopsida</taxon>
        <taxon>Liliopsida</taxon>
        <taxon>Poales</taxon>
        <taxon>Bromeliaceae</taxon>
        <taxon>Bromelioideae</taxon>
        <taxon>Ananas</taxon>
    </lineage>
</organism>
<feature type="compositionally biased region" description="Basic and acidic residues" evidence="4">
    <location>
        <begin position="1218"/>
        <end position="1231"/>
    </location>
</feature>
<feature type="region of interest" description="Disordered" evidence="4">
    <location>
        <begin position="480"/>
        <end position="608"/>
    </location>
</feature>
<keyword evidence="2" id="KW-0863">Zinc-finger</keyword>
<feature type="region of interest" description="Disordered" evidence="4">
    <location>
        <begin position="1363"/>
        <end position="1407"/>
    </location>
</feature>
<dbReference type="Pfam" id="PF07496">
    <property type="entry name" value="zf-CW"/>
    <property type="match status" value="1"/>
</dbReference>
<feature type="compositionally biased region" description="Polar residues" evidence="4">
    <location>
        <begin position="138"/>
        <end position="156"/>
    </location>
</feature>
<feature type="compositionally biased region" description="Basic and acidic residues" evidence="4">
    <location>
        <begin position="544"/>
        <end position="561"/>
    </location>
</feature>
<keyword evidence="1" id="KW-0479">Metal-binding</keyword>
<dbReference type="GO" id="GO:0008270">
    <property type="term" value="F:zinc ion binding"/>
    <property type="evidence" value="ECO:0007669"/>
    <property type="project" value="UniProtKB-KW"/>
</dbReference>
<feature type="compositionally biased region" description="Polar residues" evidence="4">
    <location>
        <begin position="1320"/>
        <end position="1329"/>
    </location>
</feature>
<feature type="compositionally biased region" description="Basic and acidic residues" evidence="4">
    <location>
        <begin position="1033"/>
        <end position="1051"/>
    </location>
</feature>
<proteinExistence type="predicted"/>
<feature type="compositionally biased region" description="Polar residues" evidence="4">
    <location>
        <begin position="823"/>
        <end position="840"/>
    </location>
</feature>
<accession>A0A199V218</accession>
<dbReference type="Gene3D" id="3.30.40.100">
    <property type="match status" value="1"/>
</dbReference>
<feature type="compositionally biased region" description="Basic and acidic residues" evidence="4">
    <location>
        <begin position="1395"/>
        <end position="1405"/>
    </location>
</feature>